<name>A0A1N7CHT2_9RHOO</name>
<dbReference type="SUPFAM" id="SSF55961">
    <property type="entry name" value="Bet v1-like"/>
    <property type="match status" value="1"/>
</dbReference>
<dbReference type="RefSeq" id="WP_076604407.1">
    <property type="nucleotide sequence ID" value="NZ_FTMD01000024.1"/>
</dbReference>
<dbReference type="Gene3D" id="3.30.530.20">
    <property type="match status" value="1"/>
</dbReference>
<sequence length="166" mass="19303">MRPSATNQYHLTTLWQLDAPLETVWDVITHPERWPDWWAGAESVVALDAGDPDGIGARQHYTWKGRLPYRLRFTSCVTRVERHRLLEARVVGEVEGIGRWHFAFRDGMTILRYEWLVSTRPLWMNLLAPLARPVFRWNHDALMRAGGLGLARHVCARLHCHETRSS</sequence>
<evidence type="ECO:0000313" key="1">
    <source>
        <dbReference type="EMBL" id="SIR63130.1"/>
    </source>
</evidence>
<dbReference type="InterPro" id="IPR023393">
    <property type="entry name" value="START-like_dom_sf"/>
</dbReference>
<dbReference type="Proteomes" id="UP000186819">
    <property type="component" value="Unassembled WGS sequence"/>
</dbReference>
<dbReference type="InterPro" id="IPR019587">
    <property type="entry name" value="Polyketide_cyclase/dehydratase"/>
</dbReference>
<organism evidence="1 2">
    <name type="scientific">Aromatoleum tolulyticum</name>
    <dbReference type="NCBI Taxonomy" id="34027"/>
    <lineage>
        <taxon>Bacteria</taxon>
        <taxon>Pseudomonadati</taxon>
        <taxon>Pseudomonadota</taxon>
        <taxon>Betaproteobacteria</taxon>
        <taxon>Rhodocyclales</taxon>
        <taxon>Rhodocyclaceae</taxon>
        <taxon>Aromatoleum</taxon>
    </lineage>
</organism>
<dbReference type="EMBL" id="FTMD01000024">
    <property type="protein sequence ID" value="SIR63130.1"/>
    <property type="molecule type" value="Genomic_DNA"/>
</dbReference>
<evidence type="ECO:0000313" key="2">
    <source>
        <dbReference type="Proteomes" id="UP000186819"/>
    </source>
</evidence>
<accession>A0A1N7CHT2</accession>
<proteinExistence type="predicted"/>
<protein>
    <submittedName>
        <fullName evidence="1">Polyketide cyclase / dehydrase and lipid transport</fullName>
    </submittedName>
</protein>
<gene>
    <name evidence="1" type="ORF">SAMN05421829_12451</name>
</gene>
<dbReference type="CDD" id="cd07824">
    <property type="entry name" value="SRPBCC_6"/>
    <property type="match status" value="1"/>
</dbReference>
<reference evidence="2" key="1">
    <citation type="submission" date="2017-01" db="EMBL/GenBank/DDBJ databases">
        <authorList>
            <person name="Varghese N."/>
            <person name="Submissions S."/>
        </authorList>
    </citation>
    <scope>NUCLEOTIDE SEQUENCE [LARGE SCALE GENOMIC DNA]</scope>
    <source>
        <strain evidence="2">ATCC 51758</strain>
    </source>
</reference>
<keyword evidence="2" id="KW-1185">Reference proteome</keyword>
<dbReference type="OrthoDB" id="5402478at2"/>
<dbReference type="Pfam" id="PF10604">
    <property type="entry name" value="Polyketide_cyc2"/>
    <property type="match status" value="1"/>
</dbReference>
<dbReference type="STRING" id="34027.SAMN05421829_12451"/>
<dbReference type="AlphaFoldDB" id="A0A1N7CHT2"/>